<sequence>MLLEIEPGLPTSHAPEMEYFRNKSIKFKDLKDYRNVFLFPFANLEDLSWNNGIQFLSLLHHRAHNFPSEFAQFDQDTLRFGIDSGGIRSLEAPNCSMLGFGGRDTYGKVVRWEEPIGDARDAPDAFELESVWGEAMPLADGIPVLEAQRKLISLLLRVVSGILYDQDLGTLPSPLPAMLPPEIPLVGSSFEYLSVARSNTLRAYLEPSGYSFAQLEDIANSRYDLAVNHLIDLRTDPTYLAEQLNDYAVHRIEHLNAGGAPDAMIHNRASRFLVGDTYSDIIFWHVMKELLAEASEIQANLSLPIHRGTRLPEEYERTIQVLRPLVNSLVHKSNVRFSTTMASSPRLRQYCTVTFEDQTLGRNQLSYEPDPTDSVAVTFALLLDPDLKDLCEISRIYDELDRLLDSNEQKRITPLFGKALSEMGTYYQVLKILDSHRPKVRVFDHDEQSMYAMNKCWTRWWPVMEGFNKTDRVEMNIGHIAFPSTKYVYPKGPKSLEWAGRCEAVDRAFDAFWEAADRKVLERYGAKVVNITQALLPPRQKINWRSLVVRKPVNRLSPSPSALLPFGGADQKSPTEANVASIPAKVKKKTRGTTTAYPEQHSPELASNGSDNKQNITTIPVTARILKVFAALFRMTDDEQIHTQAGTIAWSEILHAFAFLGFKILKGRGSAWQFRHPDGRSVNMHGPHPEPNLSFWEVRRFGRRLSRRFNWTGDSFALSAA</sequence>
<accession>A0A4Y7Q859</accession>
<dbReference type="VEuPathDB" id="FungiDB:BD410DRAFT_189208"/>
<feature type="region of interest" description="Disordered" evidence="1">
    <location>
        <begin position="564"/>
        <end position="613"/>
    </location>
</feature>
<evidence type="ECO:0000256" key="1">
    <source>
        <dbReference type="SAM" id="MobiDB-lite"/>
    </source>
</evidence>
<dbReference type="PANTHER" id="PTHR40788:SF2">
    <property type="entry name" value="CLR5 DOMAIN-CONTAINING PROTEIN"/>
    <property type="match status" value="1"/>
</dbReference>
<evidence type="ECO:0000313" key="3">
    <source>
        <dbReference type="Proteomes" id="UP000294933"/>
    </source>
</evidence>
<gene>
    <name evidence="2" type="ORF">BD410DRAFT_189208</name>
</gene>
<evidence type="ECO:0000313" key="2">
    <source>
        <dbReference type="EMBL" id="TDL23089.1"/>
    </source>
</evidence>
<reference evidence="2 3" key="1">
    <citation type="submission" date="2018-06" db="EMBL/GenBank/DDBJ databases">
        <title>A transcriptomic atlas of mushroom development highlights an independent origin of complex multicellularity.</title>
        <authorList>
            <consortium name="DOE Joint Genome Institute"/>
            <person name="Krizsan K."/>
            <person name="Almasi E."/>
            <person name="Merenyi Z."/>
            <person name="Sahu N."/>
            <person name="Viragh M."/>
            <person name="Koszo T."/>
            <person name="Mondo S."/>
            <person name="Kiss B."/>
            <person name="Balint B."/>
            <person name="Kues U."/>
            <person name="Barry K."/>
            <person name="Hegedus J.C."/>
            <person name="Henrissat B."/>
            <person name="Johnson J."/>
            <person name="Lipzen A."/>
            <person name="Ohm R."/>
            <person name="Nagy I."/>
            <person name="Pangilinan J."/>
            <person name="Yan J."/>
            <person name="Xiong Y."/>
            <person name="Grigoriev I.V."/>
            <person name="Hibbett D.S."/>
            <person name="Nagy L.G."/>
        </authorList>
    </citation>
    <scope>NUCLEOTIDE SEQUENCE [LARGE SCALE GENOMIC DNA]</scope>
    <source>
        <strain evidence="2 3">SZMC22713</strain>
    </source>
</reference>
<organism evidence="2 3">
    <name type="scientific">Rickenella mellea</name>
    <dbReference type="NCBI Taxonomy" id="50990"/>
    <lineage>
        <taxon>Eukaryota</taxon>
        <taxon>Fungi</taxon>
        <taxon>Dikarya</taxon>
        <taxon>Basidiomycota</taxon>
        <taxon>Agaricomycotina</taxon>
        <taxon>Agaricomycetes</taxon>
        <taxon>Hymenochaetales</taxon>
        <taxon>Rickenellaceae</taxon>
        <taxon>Rickenella</taxon>
    </lineage>
</organism>
<proteinExistence type="predicted"/>
<dbReference type="Proteomes" id="UP000294933">
    <property type="component" value="Unassembled WGS sequence"/>
</dbReference>
<dbReference type="STRING" id="50990.A0A4Y7Q859"/>
<keyword evidence="3" id="KW-1185">Reference proteome</keyword>
<dbReference type="EMBL" id="ML170172">
    <property type="protein sequence ID" value="TDL23089.1"/>
    <property type="molecule type" value="Genomic_DNA"/>
</dbReference>
<name>A0A4Y7Q859_9AGAM</name>
<dbReference type="AlphaFoldDB" id="A0A4Y7Q859"/>
<dbReference type="OrthoDB" id="2922289at2759"/>
<dbReference type="PANTHER" id="PTHR40788">
    <property type="entry name" value="CLR5 DOMAIN-CONTAINING PROTEIN-RELATED"/>
    <property type="match status" value="1"/>
</dbReference>
<protein>
    <submittedName>
        <fullName evidence="2">Uncharacterized protein</fullName>
    </submittedName>
</protein>